<evidence type="ECO:0000313" key="1">
    <source>
        <dbReference type="EMBL" id="KAI4471624.1"/>
    </source>
</evidence>
<reference evidence="1" key="1">
    <citation type="submission" date="2022-04" db="EMBL/GenBank/DDBJ databases">
        <title>Chromosome-scale genome assembly of Holotrichia oblita Faldermann.</title>
        <authorList>
            <person name="Rongchong L."/>
        </authorList>
    </citation>
    <scope>NUCLEOTIDE SEQUENCE</scope>
    <source>
        <strain evidence="1">81SQS9</strain>
    </source>
</reference>
<sequence>MDEMPIKAIEERTVTVVCNNSEGNFEAISKVRWFLDGELLKELPECSYTSFDVNGNGEGAGGPLCNVDPHIISLKNVSEIFADYRSGGNADVTIILDPPSPAMLQATSTNVVKGSSVTLSCSVDNPGKPDVLTYVWYRGTKLVSDINTHYWTINPVVFETEDNYTCYASNEGGNSDPASISINVLAPPKFVQDLPSYLSILHTTKNISLTCRVECSPICSISWSKNGILIPRNASRFSFRETTHPSDRNKNLFESIESTLIWKVDYSLSKGLDNTIQVSTYTCQSSSNGVGSPVVSRTTIGVEYRPENLPMSNIVVDIQEDGKTEIIKCKRKDNPKPIFFLKNERGEIVSNNHTLSLNDVSRDAEAYYCEAYNRYGTFTTNTYLNVQFPIEVKGLVGSEVTLPCNVDTQSCGELRSIKFSKNASTIFVYNHADGTARGEGDAETRAGFANICFGYRMKLEYKPGSSHAQLVIRSVEVGDEGSYKCLEVRENCNVEQIMTVSMLVKPNFVQISQNGSRGNSSWFGPYNEGTNIELKCEARGGMPIPKVTFYSNNKIVKYLITSSIVIVTASYEAVQGDNGIGTGITKLHVRLAREHLKGIFTCVVESDALDEPLVETINADVNGQQTIGLEAYSAFLDPPEVIVSPEIITTNEKAVVLLKCAYHSNPTQLTDFVWTKNGKNLTLYEPKYLSSNFSTLLLLIISNISRDDHGNYTCICRNSAGWQESTNVFLNVQYPPTAELVIVEKMSVKSVNKKTFNMICNIKEGNPQVISKVRWYYNGEFLAEVLKCNPTNANDQGRLLCVGKPNVLILRRVRKAFAGNYTCMIENDAGWGPMSPPLEILG</sequence>
<keyword evidence="2" id="KW-1185">Reference proteome</keyword>
<proteinExistence type="predicted"/>
<protein>
    <submittedName>
        <fullName evidence="1">Contactin 5</fullName>
    </submittedName>
</protein>
<comment type="caution">
    <text evidence="1">The sequence shown here is derived from an EMBL/GenBank/DDBJ whole genome shotgun (WGS) entry which is preliminary data.</text>
</comment>
<dbReference type="Proteomes" id="UP001056778">
    <property type="component" value="Chromosome 1"/>
</dbReference>
<name>A0ACB9TXN0_HOLOL</name>
<organism evidence="1 2">
    <name type="scientific">Holotrichia oblita</name>
    <name type="common">Chafer beetle</name>
    <dbReference type="NCBI Taxonomy" id="644536"/>
    <lineage>
        <taxon>Eukaryota</taxon>
        <taxon>Metazoa</taxon>
        <taxon>Ecdysozoa</taxon>
        <taxon>Arthropoda</taxon>
        <taxon>Hexapoda</taxon>
        <taxon>Insecta</taxon>
        <taxon>Pterygota</taxon>
        <taxon>Neoptera</taxon>
        <taxon>Endopterygota</taxon>
        <taxon>Coleoptera</taxon>
        <taxon>Polyphaga</taxon>
        <taxon>Scarabaeiformia</taxon>
        <taxon>Scarabaeidae</taxon>
        <taxon>Melolonthinae</taxon>
        <taxon>Holotrichia</taxon>
    </lineage>
</organism>
<gene>
    <name evidence="1" type="ORF">MML48_1g05190</name>
</gene>
<accession>A0ACB9TXN0</accession>
<dbReference type="EMBL" id="CM043015">
    <property type="protein sequence ID" value="KAI4471624.1"/>
    <property type="molecule type" value="Genomic_DNA"/>
</dbReference>
<evidence type="ECO:0000313" key="2">
    <source>
        <dbReference type="Proteomes" id="UP001056778"/>
    </source>
</evidence>